<dbReference type="GO" id="GO:0035197">
    <property type="term" value="F:siRNA binding"/>
    <property type="evidence" value="ECO:0007669"/>
    <property type="project" value="TreeGrafter"/>
</dbReference>
<evidence type="ECO:0000259" key="4">
    <source>
        <dbReference type="PROSITE" id="PS50137"/>
    </source>
</evidence>
<organism evidence="5 6">
    <name type="scientific">Phyllotreta striolata</name>
    <name type="common">Striped flea beetle</name>
    <name type="synonym">Crioceris striolata</name>
    <dbReference type="NCBI Taxonomy" id="444603"/>
    <lineage>
        <taxon>Eukaryota</taxon>
        <taxon>Metazoa</taxon>
        <taxon>Ecdysozoa</taxon>
        <taxon>Arthropoda</taxon>
        <taxon>Hexapoda</taxon>
        <taxon>Insecta</taxon>
        <taxon>Pterygota</taxon>
        <taxon>Neoptera</taxon>
        <taxon>Endopterygota</taxon>
        <taxon>Coleoptera</taxon>
        <taxon>Polyphaga</taxon>
        <taxon>Cucujiformia</taxon>
        <taxon>Chrysomeloidea</taxon>
        <taxon>Chrysomelidae</taxon>
        <taxon>Galerucinae</taxon>
        <taxon>Alticini</taxon>
        <taxon>Phyllotreta</taxon>
    </lineage>
</organism>
<dbReference type="SMART" id="SM00358">
    <property type="entry name" value="DSRM"/>
    <property type="match status" value="2"/>
</dbReference>
<name>A0A9N9TN12_PHYSR</name>
<dbReference type="Proteomes" id="UP001153712">
    <property type="component" value="Chromosome 4"/>
</dbReference>
<feature type="compositionally biased region" description="Basic and acidic residues" evidence="3">
    <location>
        <begin position="303"/>
        <end position="313"/>
    </location>
</feature>
<dbReference type="GO" id="GO:0070920">
    <property type="term" value="P:regulation of regulatory ncRNA processing"/>
    <property type="evidence" value="ECO:0007669"/>
    <property type="project" value="TreeGrafter"/>
</dbReference>
<dbReference type="InterPro" id="IPR014720">
    <property type="entry name" value="dsRBD_dom"/>
</dbReference>
<proteinExistence type="predicted"/>
<dbReference type="GO" id="GO:0005634">
    <property type="term" value="C:nucleus"/>
    <property type="evidence" value="ECO:0007669"/>
    <property type="project" value="TreeGrafter"/>
</dbReference>
<evidence type="ECO:0000256" key="1">
    <source>
        <dbReference type="ARBA" id="ARBA00022884"/>
    </source>
</evidence>
<dbReference type="PANTHER" id="PTHR46205">
    <property type="entry name" value="LOQUACIOUS, ISOFORM B"/>
    <property type="match status" value="1"/>
</dbReference>
<feature type="compositionally biased region" description="Low complexity" evidence="3">
    <location>
        <begin position="79"/>
        <end position="94"/>
    </location>
</feature>
<dbReference type="GO" id="GO:0003725">
    <property type="term" value="F:double-stranded RNA binding"/>
    <property type="evidence" value="ECO:0007669"/>
    <property type="project" value="TreeGrafter"/>
</dbReference>
<feature type="region of interest" description="Disordered" evidence="3">
    <location>
        <begin position="78"/>
        <end position="104"/>
    </location>
</feature>
<dbReference type="PANTHER" id="PTHR46205:SF3">
    <property type="entry name" value="LOQUACIOUS, ISOFORM B"/>
    <property type="match status" value="1"/>
</dbReference>
<evidence type="ECO:0000313" key="6">
    <source>
        <dbReference type="Proteomes" id="UP001153712"/>
    </source>
</evidence>
<dbReference type="Pfam" id="PF00035">
    <property type="entry name" value="dsrm"/>
    <property type="match status" value="1"/>
</dbReference>
<feature type="compositionally biased region" description="Polar residues" evidence="3">
    <location>
        <begin position="31"/>
        <end position="47"/>
    </location>
</feature>
<dbReference type="GO" id="GO:0016442">
    <property type="term" value="C:RISC complex"/>
    <property type="evidence" value="ECO:0007669"/>
    <property type="project" value="TreeGrafter"/>
</dbReference>
<dbReference type="Gene3D" id="3.30.160.20">
    <property type="match status" value="2"/>
</dbReference>
<feature type="region of interest" description="Disordered" evidence="3">
    <location>
        <begin position="290"/>
        <end position="313"/>
    </location>
</feature>
<evidence type="ECO:0000256" key="3">
    <source>
        <dbReference type="SAM" id="MobiDB-lite"/>
    </source>
</evidence>
<feature type="compositionally biased region" description="Low complexity" evidence="3">
    <location>
        <begin position="48"/>
        <end position="65"/>
    </location>
</feature>
<feature type="region of interest" description="Disordered" evidence="3">
    <location>
        <begin position="1"/>
        <end position="65"/>
    </location>
</feature>
<dbReference type="InterPro" id="IPR051247">
    <property type="entry name" value="RLC_Component"/>
</dbReference>
<keyword evidence="6" id="KW-1185">Reference proteome</keyword>
<evidence type="ECO:0000313" key="5">
    <source>
        <dbReference type="EMBL" id="CAG9861280.1"/>
    </source>
</evidence>
<dbReference type="PROSITE" id="PS50137">
    <property type="entry name" value="DS_RBD"/>
    <property type="match status" value="2"/>
</dbReference>
<protein>
    <recommendedName>
        <fullName evidence="4">DRBM domain-containing protein</fullName>
    </recommendedName>
</protein>
<dbReference type="OrthoDB" id="6363432at2759"/>
<dbReference type="EMBL" id="OU900097">
    <property type="protein sequence ID" value="CAG9861280.1"/>
    <property type="molecule type" value="Genomic_DNA"/>
</dbReference>
<gene>
    <name evidence="5" type="ORF">PHYEVI_LOCUS7622</name>
</gene>
<accession>A0A9N9TN12</accession>
<dbReference type="GO" id="GO:0005737">
    <property type="term" value="C:cytoplasm"/>
    <property type="evidence" value="ECO:0007669"/>
    <property type="project" value="TreeGrafter"/>
</dbReference>
<keyword evidence="1 2" id="KW-0694">RNA-binding</keyword>
<evidence type="ECO:0000256" key="2">
    <source>
        <dbReference type="PROSITE-ProRule" id="PRU00266"/>
    </source>
</evidence>
<dbReference type="AlphaFoldDB" id="A0A9N9TN12"/>
<feature type="domain" description="DRBM" evidence="4">
    <location>
        <begin position="171"/>
        <end position="237"/>
    </location>
</feature>
<sequence length="395" mass="44121">MSYNTRGGYAAAQRPQTPSIGGIGQRRPPNVANNFVSGGQLKSSGMSPQPQQPQQQQQQLNKPQQQLYQQCTGIQFRNQSQPQQQQPQVQQVQQKAVSTPSKQESLKMEMADMETPQQVSQQISQAIDVNDVTDGTGLIGAKQRKFFWQGNKISKKEKSRRRNLRLNKRLQPKNAVMILNELVKNVNYVIEELPVKVNDNQFKVTVSYEGVEHVGYGHSKIQAKNYAAEAALKHYVKANRLTDMKKAEEEEKMDVEQDEANQSPLPWQHIASFALYKLFCSWGEDPNIVKNPTQNSPVLNKPPENRPARKMPENPESINPLMLVNQMLPHAEFAEIGKTGAPPNIMFSFTCTVDGESFVGTGPNKKAAKKMAAFGACSKVLGVEYPKEVYAGVVV</sequence>
<dbReference type="GO" id="GO:0070578">
    <property type="term" value="C:RISC-loading complex"/>
    <property type="evidence" value="ECO:0007669"/>
    <property type="project" value="TreeGrafter"/>
</dbReference>
<dbReference type="SUPFAM" id="SSF54768">
    <property type="entry name" value="dsRNA-binding domain-like"/>
    <property type="match status" value="2"/>
</dbReference>
<dbReference type="GO" id="GO:0030422">
    <property type="term" value="P:siRNA processing"/>
    <property type="evidence" value="ECO:0007669"/>
    <property type="project" value="TreeGrafter"/>
</dbReference>
<feature type="domain" description="DRBM" evidence="4">
    <location>
        <begin position="316"/>
        <end position="382"/>
    </location>
</feature>
<reference evidence="5" key="1">
    <citation type="submission" date="2022-01" db="EMBL/GenBank/DDBJ databases">
        <authorList>
            <person name="King R."/>
        </authorList>
    </citation>
    <scope>NUCLEOTIDE SEQUENCE</scope>
</reference>